<accession>A0AAQ3Q5B8</accession>
<dbReference type="EMBL" id="CP136891">
    <property type="protein sequence ID" value="WOK97045.1"/>
    <property type="molecule type" value="Genomic_DNA"/>
</dbReference>
<dbReference type="AlphaFoldDB" id="A0AAQ3Q5B8"/>
<protein>
    <submittedName>
        <fullName evidence="2">Uncharacterized protein</fullName>
    </submittedName>
</protein>
<dbReference type="Proteomes" id="UP001327560">
    <property type="component" value="Chromosome 2"/>
</dbReference>
<organism evidence="2 3">
    <name type="scientific">Canna indica</name>
    <name type="common">Indian-shot</name>
    <dbReference type="NCBI Taxonomy" id="4628"/>
    <lineage>
        <taxon>Eukaryota</taxon>
        <taxon>Viridiplantae</taxon>
        <taxon>Streptophyta</taxon>
        <taxon>Embryophyta</taxon>
        <taxon>Tracheophyta</taxon>
        <taxon>Spermatophyta</taxon>
        <taxon>Magnoliopsida</taxon>
        <taxon>Liliopsida</taxon>
        <taxon>Zingiberales</taxon>
        <taxon>Cannaceae</taxon>
        <taxon>Canna</taxon>
    </lineage>
</organism>
<sequence length="64" mass="6770">MTDSSPPLLARALTALLALSTSFVGTAKAKAVAPTPLNVTAILLRNSTNHKTFARLLHETQVDI</sequence>
<evidence type="ECO:0000313" key="2">
    <source>
        <dbReference type="EMBL" id="WOK97045.1"/>
    </source>
</evidence>
<feature type="chain" id="PRO_5042975266" evidence="1">
    <location>
        <begin position="30"/>
        <end position="64"/>
    </location>
</feature>
<feature type="signal peptide" evidence="1">
    <location>
        <begin position="1"/>
        <end position="29"/>
    </location>
</feature>
<evidence type="ECO:0000313" key="3">
    <source>
        <dbReference type="Proteomes" id="UP001327560"/>
    </source>
</evidence>
<keyword evidence="3" id="KW-1185">Reference proteome</keyword>
<name>A0AAQ3Q5B8_9LILI</name>
<keyword evidence="1" id="KW-0732">Signal</keyword>
<evidence type="ECO:0000256" key="1">
    <source>
        <dbReference type="SAM" id="SignalP"/>
    </source>
</evidence>
<proteinExistence type="predicted"/>
<reference evidence="2 3" key="1">
    <citation type="submission" date="2023-10" db="EMBL/GenBank/DDBJ databases">
        <title>Chromosome-scale genome assembly provides insights into flower coloration mechanisms of Canna indica.</title>
        <authorList>
            <person name="Li C."/>
        </authorList>
    </citation>
    <scope>NUCLEOTIDE SEQUENCE [LARGE SCALE GENOMIC DNA]</scope>
    <source>
        <tissue evidence="2">Flower</tissue>
    </source>
</reference>
<gene>
    <name evidence="2" type="ORF">Cni_G05753</name>
</gene>